<evidence type="ECO:0000313" key="3">
    <source>
        <dbReference type="Proteomes" id="UP000249135"/>
    </source>
</evidence>
<evidence type="ECO:0000313" key="2">
    <source>
        <dbReference type="EMBL" id="PZQ77929.1"/>
    </source>
</evidence>
<feature type="transmembrane region" description="Helical" evidence="1">
    <location>
        <begin position="62"/>
        <end position="80"/>
    </location>
</feature>
<keyword evidence="1" id="KW-0472">Membrane</keyword>
<feature type="transmembrane region" description="Helical" evidence="1">
    <location>
        <begin position="6"/>
        <end position="24"/>
    </location>
</feature>
<name>A0A2W5QNL6_VARPD</name>
<sequence>MTWELAHLYAFLSWPPLLAVLFIASCRLNAMPRETLFSVVLEYALWAGIAVALLLAPLVGDWPGPVVMLVSWALAGVLFCSRRAWAGDVAPDVATDQAPLSKLPEV</sequence>
<dbReference type="EMBL" id="QFPP01000007">
    <property type="protein sequence ID" value="PZQ77929.1"/>
    <property type="molecule type" value="Genomic_DNA"/>
</dbReference>
<dbReference type="Proteomes" id="UP000249135">
    <property type="component" value="Unassembled WGS sequence"/>
</dbReference>
<reference evidence="2 3" key="1">
    <citation type="submission" date="2017-08" db="EMBL/GenBank/DDBJ databases">
        <title>Infants hospitalized years apart are colonized by the same room-sourced microbial strains.</title>
        <authorList>
            <person name="Brooks B."/>
            <person name="Olm M.R."/>
            <person name="Firek B.A."/>
            <person name="Baker R."/>
            <person name="Thomas B.C."/>
            <person name="Morowitz M.J."/>
            <person name="Banfield J.F."/>
        </authorList>
    </citation>
    <scope>NUCLEOTIDE SEQUENCE [LARGE SCALE GENOMIC DNA]</scope>
    <source>
        <strain evidence="2">S2_005_003_R2_41</strain>
    </source>
</reference>
<feature type="transmembrane region" description="Helical" evidence="1">
    <location>
        <begin position="36"/>
        <end position="56"/>
    </location>
</feature>
<protein>
    <submittedName>
        <fullName evidence="2">Uncharacterized protein</fullName>
    </submittedName>
</protein>
<keyword evidence="1" id="KW-0812">Transmembrane</keyword>
<proteinExistence type="predicted"/>
<gene>
    <name evidence="2" type="ORF">DI563_01870</name>
</gene>
<organism evidence="2 3">
    <name type="scientific">Variovorax paradoxus</name>
    <dbReference type="NCBI Taxonomy" id="34073"/>
    <lineage>
        <taxon>Bacteria</taxon>
        <taxon>Pseudomonadati</taxon>
        <taxon>Pseudomonadota</taxon>
        <taxon>Betaproteobacteria</taxon>
        <taxon>Burkholderiales</taxon>
        <taxon>Comamonadaceae</taxon>
        <taxon>Variovorax</taxon>
    </lineage>
</organism>
<comment type="caution">
    <text evidence="2">The sequence shown here is derived from an EMBL/GenBank/DDBJ whole genome shotgun (WGS) entry which is preliminary data.</text>
</comment>
<dbReference type="AlphaFoldDB" id="A0A2W5QNL6"/>
<keyword evidence="1" id="KW-1133">Transmembrane helix</keyword>
<evidence type="ECO:0000256" key="1">
    <source>
        <dbReference type="SAM" id="Phobius"/>
    </source>
</evidence>
<accession>A0A2W5QNL6</accession>